<dbReference type="RefSeq" id="WP_189003976.1">
    <property type="nucleotide sequence ID" value="NZ_BMPP01000001.1"/>
</dbReference>
<dbReference type="PANTHER" id="PTHR43877:SF1">
    <property type="entry name" value="ACETYLTRANSFERASE"/>
    <property type="match status" value="1"/>
</dbReference>
<evidence type="ECO:0000256" key="1">
    <source>
        <dbReference type="ARBA" id="ARBA00022679"/>
    </source>
</evidence>
<dbReference type="PROSITE" id="PS51186">
    <property type="entry name" value="GNAT"/>
    <property type="match status" value="1"/>
</dbReference>
<dbReference type="InterPro" id="IPR016181">
    <property type="entry name" value="Acyl_CoA_acyltransferase"/>
</dbReference>
<keyword evidence="1" id="KW-0808">Transferase</keyword>
<proteinExistence type="predicted"/>
<comment type="caution">
    <text evidence="4">The sequence shown here is derived from an EMBL/GenBank/DDBJ whole genome shotgun (WGS) entry which is preliminary data.</text>
</comment>
<evidence type="ECO:0000256" key="2">
    <source>
        <dbReference type="ARBA" id="ARBA00023315"/>
    </source>
</evidence>
<evidence type="ECO:0000259" key="3">
    <source>
        <dbReference type="PROSITE" id="PS51186"/>
    </source>
</evidence>
<dbReference type="Gene3D" id="3.40.630.30">
    <property type="match status" value="1"/>
</dbReference>
<name>A0ABQ2EIU4_9DEIO</name>
<evidence type="ECO:0000313" key="4">
    <source>
        <dbReference type="EMBL" id="GGK13675.1"/>
    </source>
</evidence>
<sequence>MSFHIRQAVISDAPTIASIHTQCWTESFADLMPSSYMARMTGDRARRRRTYHWTEQIRETRLLTGQQVGTLVAEERGRIVGFASGGDPRDHPGYDKELMTLFVEKSCHGLGVGKLLLGNFMVEMSEAGGKSLALWVLATNPARAWYARQGAKEAGQMPVSFDGYDLHEVRMVWCPLSVSGDR</sequence>
<dbReference type="EMBL" id="BMPP01000001">
    <property type="protein sequence ID" value="GGK13675.1"/>
    <property type="molecule type" value="Genomic_DNA"/>
</dbReference>
<dbReference type="InterPro" id="IPR050832">
    <property type="entry name" value="Bact_Acetyltransf"/>
</dbReference>
<dbReference type="InterPro" id="IPR000182">
    <property type="entry name" value="GNAT_dom"/>
</dbReference>
<evidence type="ECO:0000313" key="5">
    <source>
        <dbReference type="Proteomes" id="UP000647587"/>
    </source>
</evidence>
<dbReference type="Pfam" id="PF00583">
    <property type="entry name" value="Acetyltransf_1"/>
    <property type="match status" value="1"/>
</dbReference>
<protein>
    <submittedName>
        <fullName evidence="4">N-acetyltransferase</fullName>
    </submittedName>
</protein>
<dbReference type="PANTHER" id="PTHR43877">
    <property type="entry name" value="AMINOALKYLPHOSPHONATE N-ACETYLTRANSFERASE-RELATED-RELATED"/>
    <property type="match status" value="1"/>
</dbReference>
<organism evidence="4 5">
    <name type="scientific">Deinococcus malanensis</name>
    <dbReference type="NCBI Taxonomy" id="1706855"/>
    <lineage>
        <taxon>Bacteria</taxon>
        <taxon>Thermotogati</taxon>
        <taxon>Deinococcota</taxon>
        <taxon>Deinococci</taxon>
        <taxon>Deinococcales</taxon>
        <taxon>Deinococcaceae</taxon>
        <taxon>Deinococcus</taxon>
    </lineage>
</organism>
<gene>
    <name evidence="4" type="ORF">GCM10008955_03770</name>
</gene>
<reference evidence="5" key="1">
    <citation type="journal article" date="2019" name="Int. J. Syst. Evol. Microbiol.">
        <title>The Global Catalogue of Microorganisms (GCM) 10K type strain sequencing project: providing services to taxonomists for standard genome sequencing and annotation.</title>
        <authorList>
            <consortium name="The Broad Institute Genomics Platform"/>
            <consortium name="The Broad Institute Genome Sequencing Center for Infectious Disease"/>
            <person name="Wu L."/>
            <person name="Ma J."/>
        </authorList>
    </citation>
    <scope>NUCLEOTIDE SEQUENCE [LARGE SCALE GENOMIC DNA]</scope>
    <source>
        <strain evidence="5">JCM 30331</strain>
    </source>
</reference>
<accession>A0ABQ2EIU4</accession>
<keyword evidence="2" id="KW-0012">Acyltransferase</keyword>
<keyword evidence="5" id="KW-1185">Reference proteome</keyword>
<dbReference type="Proteomes" id="UP000647587">
    <property type="component" value="Unassembled WGS sequence"/>
</dbReference>
<dbReference type="SUPFAM" id="SSF55729">
    <property type="entry name" value="Acyl-CoA N-acyltransferases (Nat)"/>
    <property type="match status" value="1"/>
</dbReference>
<feature type="domain" description="N-acetyltransferase" evidence="3">
    <location>
        <begin position="3"/>
        <end position="179"/>
    </location>
</feature>